<evidence type="ECO:0000256" key="4">
    <source>
        <dbReference type="PIRSR" id="PIRSR617939-2"/>
    </source>
</evidence>
<dbReference type="InterPro" id="IPR017939">
    <property type="entry name" value="G-Glutamylcylcotransferase"/>
</dbReference>
<evidence type="ECO:0000256" key="3">
    <source>
        <dbReference type="PIRSR" id="PIRSR617939-1"/>
    </source>
</evidence>
<accession>A0A7R8ZXQ7</accession>
<dbReference type="InterPro" id="IPR036568">
    <property type="entry name" value="GGCT-like_sf"/>
</dbReference>
<dbReference type="CDD" id="cd06661">
    <property type="entry name" value="GGCT_like"/>
    <property type="match status" value="1"/>
</dbReference>
<sequence length="165" mass="18758">MTKTFSYFAYGSNLLTDRIKLNNPSAKLKTIGRVSDYALAFDYYSRRWQGAAATIVPSEGSEVWGVVWELSEHDKRTLDKQEGVGSGIYRPIEVSVKTKEDFILPCRAYQLIALEEQDKRPSKVYKDVIIRGAEEHGLPHDYIEKLRMIEDNGYDGPVTIKLPLA</sequence>
<dbReference type="GO" id="GO:0003839">
    <property type="term" value="F:gamma-glutamylcyclotransferase activity"/>
    <property type="evidence" value="ECO:0007669"/>
    <property type="project" value="UniProtKB-EC"/>
</dbReference>
<keyword evidence="2" id="KW-0456">Lyase</keyword>
<dbReference type="EMBL" id="CAJPEV010000021">
    <property type="protein sequence ID" value="CAG0878929.1"/>
    <property type="molecule type" value="Genomic_DNA"/>
</dbReference>
<protein>
    <recommendedName>
        <fullName evidence="1">gamma-glutamylcyclotransferase</fullName>
        <ecNumber evidence="1">4.3.2.9</ecNumber>
    </recommendedName>
</protein>
<dbReference type="OrthoDB" id="2924818at2759"/>
<feature type="binding site" evidence="4">
    <location>
        <position position="125"/>
    </location>
    <ligand>
        <name>substrate</name>
    </ligand>
</feature>
<gene>
    <name evidence="5" type="ORF">DSTB1V02_LOCUS328</name>
</gene>
<name>A0A7R8ZXQ7_9CRUS</name>
<dbReference type="Pfam" id="PF13772">
    <property type="entry name" value="AIG2_2"/>
    <property type="match status" value="1"/>
</dbReference>
<feature type="binding site" evidence="4">
    <location>
        <begin position="7"/>
        <end position="12"/>
    </location>
    <ligand>
        <name>substrate</name>
    </ligand>
</feature>
<dbReference type="PANTHER" id="PTHR12935">
    <property type="entry name" value="GAMMA-GLUTAMYLCYCLOTRANSFERASE"/>
    <property type="match status" value="1"/>
</dbReference>
<dbReference type="Proteomes" id="UP000677054">
    <property type="component" value="Unassembled WGS sequence"/>
</dbReference>
<dbReference type="PANTHER" id="PTHR12935:SF0">
    <property type="entry name" value="GAMMA-GLUTAMYLCYCLOTRANSFERASE"/>
    <property type="match status" value="1"/>
</dbReference>
<dbReference type="EMBL" id="LR899538">
    <property type="protein sequence ID" value="CAD7240303.1"/>
    <property type="molecule type" value="Genomic_DNA"/>
</dbReference>
<dbReference type="SUPFAM" id="SSF110857">
    <property type="entry name" value="Gamma-glutamyl cyclotransferase-like"/>
    <property type="match status" value="1"/>
</dbReference>
<dbReference type="EC" id="4.3.2.9" evidence="1"/>
<organism evidence="5">
    <name type="scientific">Darwinula stevensoni</name>
    <dbReference type="NCBI Taxonomy" id="69355"/>
    <lineage>
        <taxon>Eukaryota</taxon>
        <taxon>Metazoa</taxon>
        <taxon>Ecdysozoa</taxon>
        <taxon>Arthropoda</taxon>
        <taxon>Crustacea</taxon>
        <taxon>Oligostraca</taxon>
        <taxon>Ostracoda</taxon>
        <taxon>Podocopa</taxon>
        <taxon>Podocopida</taxon>
        <taxon>Darwinulocopina</taxon>
        <taxon>Darwinuloidea</taxon>
        <taxon>Darwinulidae</taxon>
        <taxon>Darwinula</taxon>
    </lineage>
</organism>
<reference evidence="5" key="1">
    <citation type="submission" date="2020-11" db="EMBL/GenBank/DDBJ databases">
        <authorList>
            <person name="Tran Van P."/>
        </authorList>
    </citation>
    <scope>NUCLEOTIDE SEQUENCE</scope>
</reference>
<dbReference type="AlphaFoldDB" id="A0A7R8ZXQ7"/>
<dbReference type="InterPro" id="IPR013024">
    <property type="entry name" value="GGCT-like"/>
</dbReference>
<evidence type="ECO:0000313" key="5">
    <source>
        <dbReference type="EMBL" id="CAD7240303.1"/>
    </source>
</evidence>
<keyword evidence="6" id="KW-1185">Reference proteome</keyword>
<evidence type="ECO:0000313" key="6">
    <source>
        <dbReference type="Proteomes" id="UP000677054"/>
    </source>
</evidence>
<dbReference type="Gene3D" id="3.10.490.10">
    <property type="entry name" value="Gamma-glutamyl cyclotransferase-like"/>
    <property type="match status" value="1"/>
</dbReference>
<evidence type="ECO:0000256" key="1">
    <source>
        <dbReference type="ARBA" id="ARBA00012346"/>
    </source>
</evidence>
<feature type="active site" description="Proton acceptor" evidence="3">
    <location>
        <position position="82"/>
    </location>
</feature>
<proteinExistence type="predicted"/>
<evidence type="ECO:0000256" key="2">
    <source>
        <dbReference type="ARBA" id="ARBA00023239"/>
    </source>
</evidence>